<evidence type="ECO:0000313" key="10">
    <source>
        <dbReference type="EMBL" id="KZM93430.1"/>
    </source>
</evidence>
<dbReference type="GO" id="GO:0031072">
    <property type="term" value="F:heat shock protein binding"/>
    <property type="evidence" value="ECO:0007669"/>
    <property type="project" value="InterPro"/>
</dbReference>
<dbReference type="InterPro" id="IPR001623">
    <property type="entry name" value="DnaJ_domain"/>
</dbReference>
<keyword evidence="7" id="KW-0472">Membrane</keyword>
<feature type="domain" description="J" evidence="8">
    <location>
        <begin position="77"/>
        <end position="141"/>
    </location>
</feature>
<dbReference type="InterPro" id="IPR036410">
    <property type="entry name" value="HSP_DnaJ_Cys-rich_dom_sf"/>
</dbReference>
<dbReference type="InterPro" id="IPR008971">
    <property type="entry name" value="HSP40/DnaJ_pept-bd"/>
</dbReference>
<dbReference type="EMBL" id="LNRQ01000005">
    <property type="protein sequence ID" value="KZM93430.1"/>
    <property type="molecule type" value="Genomic_DNA"/>
</dbReference>
<dbReference type="Pfam" id="PF00684">
    <property type="entry name" value="DnaJ_CXXCXGXG"/>
    <property type="match status" value="1"/>
</dbReference>
<dbReference type="GO" id="GO:0009408">
    <property type="term" value="P:response to heat"/>
    <property type="evidence" value="ECO:0007669"/>
    <property type="project" value="InterPro"/>
</dbReference>
<evidence type="ECO:0000256" key="1">
    <source>
        <dbReference type="ARBA" id="ARBA00022723"/>
    </source>
</evidence>
<feature type="zinc finger region" description="CR-type" evidence="6">
    <location>
        <begin position="213"/>
        <end position="295"/>
    </location>
</feature>
<dbReference type="InterPro" id="IPR001305">
    <property type="entry name" value="HSP_DnaJ_Cys-rich_dom"/>
</dbReference>
<keyword evidence="5" id="KW-0143">Chaperone</keyword>
<dbReference type="CDD" id="cd06257">
    <property type="entry name" value="DnaJ"/>
    <property type="match status" value="1"/>
</dbReference>
<reference evidence="10" key="1">
    <citation type="journal article" date="2016" name="Nat. Genet.">
        <title>A high-quality carrot genome assembly provides new insights into carotenoid accumulation and asterid genome evolution.</title>
        <authorList>
            <person name="Iorizzo M."/>
            <person name="Ellison S."/>
            <person name="Senalik D."/>
            <person name="Zeng P."/>
            <person name="Satapoomin P."/>
            <person name="Huang J."/>
            <person name="Bowman M."/>
            <person name="Iovene M."/>
            <person name="Sanseverino W."/>
            <person name="Cavagnaro P."/>
            <person name="Yildiz M."/>
            <person name="Macko-Podgorni A."/>
            <person name="Moranska E."/>
            <person name="Grzebelus E."/>
            <person name="Grzebelus D."/>
            <person name="Ashrafi H."/>
            <person name="Zheng Z."/>
            <person name="Cheng S."/>
            <person name="Spooner D."/>
            <person name="Van Deynze A."/>
            <person name="Simon P."/>
        </authorList>
    </citation>
    <scope>NUCLEOTIDE SEQUENCE [LARGE SCALE GENOMIC DNA]</scope>
    <source>
        <tissue evidence="10">Leaf</tissue>
    </source>
</reference>
<dbReference type="PRINTS" id="PR00625">
    <property type="entry name" value="JDOMAIN"/>
</dbReference>
<gene>
    <name evidence="10" type="ORF">DCAR_016675</name>
</gene>
<proteinExistence type="inferred from homology"/>
<evidence type="ECO:0000256" key="2">
    <source>
        <dbReference type="ARBA" id="ARBA00022737"/>
    </source>
</evidence>
<dbReference type="PANTHER" id="PTHR43096:SF26">
    <property type="entry name" value="CR-TYPE DOMAIN-CONTAINING PROTEIN"/>
    <property type="match status" value="1"/>
</dbReference>
<dbReference type="CDD" id="cd10719">
    <property type="entry name" value="DnaJ_zf"/>
    <property type="match status" value="1"/>
</dbReference>
<dbReference type="Pfam" id="PF01556">
    <property type="entry name" value="DnaJ_C"/>
    <property type="match status" value="1"/>
</dbReference>
<dbReference type="Pfam" id="PF00226">
    <property type="entry name" value="DnaJ"/>
    <property type="match status" value="1"/>
</dbReference>
<dbReference type="PROSITE" id="PS51188">
    <property type="entry name" value="ZF_CR"/>
    <property type="match status" value="1"/>
</dbReference>
<keyword evidence="4 6" id="KW-0862">Zinc</keyword>
<organism evidence="10">
    <name type="scientific">Daucus carota subsp. sativus</name>
    <name type="common">Carrot</name>
    <dbReference type="NCBI Taxonomy" id="79200"/>
    <lineage>
        <taxon>Eukaryota</taxon>
        <taxon>Viridiplantae</taxon>
        <taxon>Streptophyta</taxon>
        <taxon>Embryophyta</taxon>
        <taxon>Tracheophyta</taxon>
        <taxon>Spermatophyta</taxon>
        <taxon>Magnoliopsida</taxon>
        <taxon>eudicotyledons</taxon>
        <taxon>Gunneridae</taxon>
        <taxon>Pentapetalae</taxon>
        <taxon>asterids</taxon>
        <taxon>campanulids</taxon>
        <taxon>Apiales</taxon>
        <taxon>Apiaceae</taxon>
        <taxon>Apioideae</taxon>
        <taxon>Scandiceae</taxon>
        <taxon>Daucinae</taxon>
        <taxon>Daucus</taxon>
        <taxon>Daucus sect. Daucus</taxon>
    </lineage>
</organism>
<dbReference type="FunFam" id="2.10.230.10:FF:000002">
    <property type="entry name" value="Molecular chaperone DnaJ"/>
    <property type="match status" value="1"/>
</dbReference>
<dbReference type="InterPro" id="IPR002939">
    <property type="entry name" value="DnaJ_C"/>
</dbReference>
<evidence type="ECO:0000259" key="9">
    <source>
        <dbReference type="PROSITE" id="PS51188"/>
    </source>
</evidence>
<evidence type="ECO:0000259" key="8">
    <source>
        <dbReference type="PROSITE" id="PS50076"/>
    </source>
</evidence>
<dbReference type="FunFam" id="2.60.260.20:FF:000005">
    <property type="entry name" value="Chaperone protein dnaJ 1, mitochondrial"/>
    <property type="match status" value="1"/>
</dbReference>
<keyword evidence="1 6" id="KW-0479">Metal-binding</keyword>
<dbReference type="GO" id="GO:0008270">
    <property type="term" value="F:zinc ion binding"/>
    <property type="evidence" value="ECO:0007669"/>
    <property type="project" value="UniProtKB-KW"/>
</dbReference>
<feature type="transmembrane region" description="Helical" evidence="7">
    <location>
        <begin position="507"/>
        <end position="532"/>
    </location>
</feature>
<dbReference type="Gene3D" id="2.10.230.10">
    <property type="entry name" value="Heat shock protein DnaJ, cysteine-rich domain"/>
    <property type="match status" value="1"/>
</dbReference>
<dbReference type="SUPFAM" id="SSF57938">
    <property type="entry name" value="DnaJ/Hsp40 cysteine-rich domain"/>
    <property type="match status" value="1"/>
</dbReference>
<dbReference type="AlphaFoldDB" id="A0A162A0Y0"/>
<evidence type="ECO:0000256" key="6">
    <source>
        <dbReference type="PROSITE-ProRule" id="PRU00546"/>
    </source>
</evidence>
<dbReference type="PROSITE" id="PS50076">
    <property type="entry name" value="DNAJ_2"/>
    <property type="match status" value="1"/>
</dbReference>
<dbReference type="GO" id="GO:0051082">
    <property type="term" value="F:unfolded protein binding"/>
    <property type="evidence" value="ECO:0007669"/>
    <property type="project" value="InterPro"/>
</dbReference>
<dbReference type="Gramene" id="KZM93430">
    <property type="protein sequence ID" value="KZM93430"/>
    <property type="gene ID" value="DCAR_016675"/>
</dbReference>
<dbReference type="InterPro" id="IPR036869">
    <property type="entry name" value="J_dom_sf"/>
</dbReference>
<sequence>MPHVNPSPPNEIPKRKMIQLANLRSEHLFNSSGFFSSLIPPSFNSISRKPGYSFLSRNNQRSRYAGVVRAVSARDTHYYSVLNLKSNATLPEIKAAYRRLARKFHPDMNKGPGAEDKFKEISAAYEVLSDNERRSLYDRYGEAGLRGDYDGANGSSYEVDPFEVFGTFFGDPNGAFGGRDESGGMNFNLSYNGRQGLDISHDLYLSFEESIYGAEIETEVSCYEMCENCGGTGAKYSSSMKSCTNCGGRGGVVKTQKTPFGIMSQVSTCSKCEGNGNMITDPCQNCGGRGKIQTKRTIKVVIPPGITDGVTMQLRGEGNVDNKRGVVGDLLLVLHVNKKKGISRDGLHLYSNVNVDYTEAILGTIVKVETVDGLRDLQIPSGVQFGDTVKLPHMGVPDINKPSKRGDHHFIVKVQIPKHISVEERTLVEKLASIKASSTKYSSSFPENFRSHSDQFEASRSKSNNGTSFWKSVKSFWGQKPSGEKFASVSVDTSVFSSRLPSSQLSLTLSSVLILTCIFTLLGKVSCYTVLLQNQNSKQHKKNDR</sequence>
<name>A0A162A0Y0_DAUCS</name>
<dbReference type="HAMAP" id="MF_01152">
    <property type="entry name" value="DnaJ"/>
    <property type="match status" value="1"/>
</dbReference>
<protein>
    <recommendedName>
        <fullName evidence="11">J domain-containing protein</fullName>
    </recommendedName>
</protein>
<dbReference type="SUPFAM" id="SSF49493">
    <property type="entry name" value="HSP40/DnaJ peptide-binding domain"/>
    <property type="match status" value="2"/>
</dbReference>
<dbReference type="KEGG" id="dcr:108219852"/>
<keyword evidence="2" id="KW-0677">Repeat</keyword>
<evidence type="ECO:0008006" key="11">
    <source>
        <dbReference type="Google" id="ProtNLM"/>
    </source>
</evidence>
<dbReference type="InterPro" id="IPR012724">
    <property type="entry name" value="DnaJ"/>
</dbReference>
<dbReference type="GO" id="GO:0005524">
    <property type="term" value="F:ATP binding"/>
    <property type="evidence" value="ECO:0007669"/>
    <property type="project" value="InterPro"/>
</dbReference>
<dbReference type="PANTHER" id="PTHR43096">
    <property type="entry name" value="DNAJ HOMOLOG 1, MITOCHONDRIAL-RELATED"/>
    <property type="match status" value="1"/>
</dbReference>
<dbReference type="GO" id="GO:0042026">
    <property type="term" value="P:protein refolding"/>
    <property type="evidence" value="ECO:0007669"/>
    <property type="project" value="TreeGrafter"/>
</dbReference>
<comment type="caution">
    <text evidence="10">The sequence shown here is derived from an EMBL/GenBank/DDBJ whole genome shotgun (WGS) entry which is preliminary data.</text>
</comment>
<dbReference type="Gene3D" id="1.10.287.110">
    <property type="entry name" value="DnaJ domain"/>
    <property type="match status" value="1"/>
</dbReference>
<dbReference type="OMA" id="LWGSIKN"/>
<feature type="domain" description="CR-type" evidence="9">
    <location>
        <begin position="213"/>
        <end position="295"/>
    </location>
</feature>
<evidence type="ECO:0000256" key="4">
    <source>
        <dbReference type="ARBA" id="ARBA00022833"/>
    </source>
</evidence>
<dbReference type="Gene3D" id="2.60.260.20">
    <property type="entry name" value="Urease metallochaperone UreE, N-terminal domain"/>
    <property type="match status" value="2"/>
</dbReference>
<keyword evidence="7" id="KW-1133">Transmembrane helix</keyword>
<dbReference type="PROSITE" id="PS00636">
    <property type="entry name" value="DNAJ_1"/>
    <property type="match status" value="1"/>
</dbReference>
<dbReference type="OrthoDB" id="10256793at2759"/>
<dbReference type="CDD" id="cd10747">
    <property type="entry name" value="DnaJ_C"/>
    <property type="match status" value="1"/>
</dbReference>
<evidence type="ECO:0000256" key="7">
    <source>
        <dbReference type="SAM" id="Phobius"/>
    </source>
</evidence>
<dbReference type="SMART" id="SM00271">
    <property type="entry name" value="DnaJ"/>
    <property type="match status" value="1"/>
</dbReference>
<dbReference type="InterPro" id="IPR018253">
    <property type="entry name" value="DnaJ_domain_CS"/>
</dbReference>
<keyword evidence="7" id="KW-0812">Transmembrane</keyword>
<keyword evidence="3 6" id="KW-0863">Zinc-finger</keyword>
<evidence type="ECO:0000256" key="5">
    <source>
        <dbReference type="ARBA" id="ARBA00023186"/>
    </source>
</evidence>
<dbReference type="SUPFAM" id="SSF46565">
    <property type="entry name" value="Chaperone J-domain"/>
    <property type="match status" value="1"/>
</dbReference>
<accession>A0A162A0Y0</accession>
<dbReference type="STRING" id="79200.A0A162A0Y0"/>
<dbReference type="GO" id="GO:0009535">
    <property type="term" value="C:chloroplast thylakoid membrane"/>
    <property type="evidence" value="ECO:0007669"/>
    <property type="project" value="TreeGrafter"/>
</dbReference>
<evidence type="ECO:0000256" key="3">
    <source>
        <dbReference type="ARBA" id="ARBA00022771"/>
    </source>
</evidence>